<reference evidence="2" key="1">
    <citation type="submission" date="2020-11" db="EMBL/GenBank/DDBJ databases">
        <title>Carbohydrate-dependent, anaerobic sulfur respiration: A novel catabolism in halophilic archaea.</title>
        <authorList>
            <person name="Sorokin D.Y."/>
            <person name="Messina E."/>
            <person name="Smedile F."/>
            <person name="La Cono V."/>
            <person name="Hallsworth J.E."/>
            <person name="Yakimov M.M."/>
        </authorList>
    </citation>
    <scope>NUCLEOTIDE SEQUENCE</scope>
    <source>
        <strain evidence="2">HSR12-1</strain>
    </source>
</reference>
<dbReference type="EMBL" id="CP064787">
    <property type="protein sequence ID" value="QSG06387.1"/>
    <property type="molecule type" value="Genomic_DNA"/>
</dbReference>
<accession>A0A897N107</accession>
<evidence type="ECO:0000313" key="2">
    <source>
        <dbReference type="EMBL" id="QSG06387.1"/>
    </source>
</evidence>
<protein>
    <submittedName>
        <fullName evidence="2">Uncharacterized protein</fullName>
    </submittedName>
</protein>
<dbReference type="Proteomes" id="UP000663525">
    <property type="component" value="Chromosome"/>
</dbReference>
<organism evidence="2 3">
    <name type="scientific">Halapricum desulfuricans</name>
    <dbReference type="NCBI Taxonomy" id="2841257"/>
    <lineage>
        <taxon>Archaea</taxon>
        <taxon>Methanobacteriati</taxon>
        <taxon>Methanobacteriota</taxon>
        <taxon>Stenosarchaea group</taxon>
        <taxon>Halobacteria</taxon>
        <taxon>Halobacteriales</taxon>
        <taxon>Haloarculaceae</taxon>
        <taxon>Halapricum</taxon>
    </lineage>
</organism>
<sequence>MTDETDETAVARLGENYEDAMIGLRKRRAEYTVGASVLMLWLLKVGNVVTFPIADEAITAGAILTLMLAAASDRSAFAERREK</sequence>
<name>A0A897N107_9EURY</name>
<feature type="transmembrane region" description="Helical" evidence="1">
    <location>
        <begin position="57"/>
        <end position="77"/>
    </location>
</feature>
<dbReference type="AlphaFoldDB" id="A0A897N107"/>
<keyword evidence="1" id="KW-0812">Transmembrane</keyword>
<dbReference type="GeneID" id="68855622"/>
<keyword evidence="1" id="KW-1133">Transmembrane helix</keyword>
<gene>
    <name evidence="2" type="ORF">HSR121_2055</name>
</gene>
<proteinExistence type="predicted"/>
<evidence type="ECO:0000313" key="3">
    <source>
        <dbReference type="Proteomes" id="UP000663525"/>
    </source>
</evidence>
<keyword evidence="1" id="KW-0472">Membrane</keyword>
<feature type="transmembrane region" description="Helical" evidence="1">
    <location>
        <begin position="31"/>
        <end position="51"/>
    </location>
</feature>
<dbReference type="RefSeq" id="WP_229112831.1">
    <property type="nucleotide sequence ID" value="NZ_CP064787.1"/>
</dbReference>
<evidence type="ECO:0000256" key="1">
    <source>
        <dbReference type="SAM" id="Phobius"/>
    </source>
</evidence>